<accession>A0A7X9DJQ4</accession>
<gene>
    <name evidence="1" type="ORF">GYA27_00910</name>
</gene>
<name>A0A7X9DJQ4_UNCKA</name>
<dbReference type="EMBL" id="JAAZNL010000008">
    <property type="protein sequence ID" value="NMB69750.1"/>
    <property type="molecule type" value="Genomic_DNA"/>
</dbReference>
<protein>
    <submittedName>
        <fullName evidence="1">Uncharacterized protein</fullName>
    </submittedName>
</protein>
<sequence>MQRLTLEEREVHLWFDDVDRVWRAEASILKYIRAFRKAGWKELCCDNDDNGTPVVATFEAPAHAISIRKAERKKRVMTEEQRVAAIERLSLARNSLKISEKPE</sequence>
<comment type="caution">
    <text evidence="1">The sequence shown here is derived from an EMBL/GenBank/DDBJ whole genome shotgun (WGS) entry which is preliminary data.</text>
</comment>
<organism evidence="1 2">
    <name type="scientific">candidate division WWE3 bacterium</name>
    <dbReference type="NCBI Taxonomy" id="2053526"/>
    <lineage>
        <taxon>Bacteria</taxon>
        <taxon>Katanobacteria</taxon>
    </lineage>
</organism>
<evidence type="ECO:0000313" key="1">
    <source>
        <dbReference type="EMBL" id="NMB69750.1"/>
    </source>
</evidence>
<proteinExistence type="predicted"/>
<dbReference type="Proteomes" id="UP000526033">
    <property type="component" value="Unassembled WGS sequence"/>
</dbReference>
<evidence type="ECO:0000313" key="2">
    <source>
        <dbReference type="Proteomes" id="UP000526033"/>
    </source>
</evidence>
<reference evidence="1 2" key="1">
    <citation type="journal article" date="2020" name="Biotechnol. Biofuels">
        <title>New insights from the biogas microbiome by comprehensive genome-resolved metagenomics of nearly 1600 species originating from multiple anaerobic digesters.</title>
        <authorList>
            <person name="Campanaro S."/>
            <person name="Treu L."/>
            <person name="Rodriguez-R L.M."/>
            <person name="Kovalovszki A."/>
            <person name="Ziels R.M."/>
            <person name="Maus I."/>
            <person name="Zhu X."/>
            <person name="Kougias P.G."/>
            <person name="Basile A."/>
            <person name="Luo G."/>
            <person name="Schluter A."/>
            <person name="Konstantinidis K.T."/>
            <person name="Angelidaki I."/>
        </authorList>
    </citation>
    <scope>NUCLEOTIDE SEQUENCE [LARGE SCALE GENOMIC DNA]</scope>
    <source>
        <strain evidence="1">AS27yjCOA_165</strain>
    </source>
</reference>
<dbReference type="AlphaFoldDB" id="A0A7X9DJQ4"/>